<evidence type="ECO:0000313" key="2">
    <source>
        <dbReference type="Proteomes" id="UP000612282"/>
    </source>
</evidence>
<dbReference type="InterPro" id="IPR036291">
    <property type="entry name" value="NAD(P)-bd_dom_sf"/>
</dbReference>
<dbReference type="PANTHER" id="PTHR14097:SF8">
    <property type="entry name" value="NAD(P)-BINDING DOMAIN-CONTAINING PROTEIN"/>
    <property type="match status" value="1"/>
</dbReference>
<dbReference type="EMBL" id="BOMG01000086">
    <property type="protein sequence ID" value="GID58625.1"/>
    <property type="molecule type" value="Genomic_DNA"/>
</dbReference>
<keyword evidence="2" id="KW-1185">Reference proteome</keyword>
<proteinExistence type="predicted"/>
<dbReference type="Gene3D" id="3.40.50.720">
    <property type="entry name" value="NAD(P)-binding Rossmann-like Domain"/>
    <property type="match status" value="1"/>
</dbReference>
<organism evidence="1 2">
    <name type="scientific">Actinoplanes couchii</name>
    <dbReference type="NCBI Taxonomy" id="403638"/>
    <lineage>
        <taxon>Bacteria</taxon>
        <taxon>Bacillati</taxon>
        <taxon>Actinomycetota</taxon>
        <taxon>Actinomycetes</taxon>
        <taxon>Micromonosporales</taxon>
        <taxon>Micromonosporaceae</taxon>
        <taxon>Actinoplanes</taxon>
    </lineage>
</organism>
<dbReference type="PANTHER" id="PTHR14097">
    <property type="entry name" value="OXIDOREDUCTASE HTATIP2"/>
    <property type="match status" value="1"/>
</dbReference>
<sequence length="221" mass="24166">MFGGSGLVGDGFIKESLAAADVTEVVTVGRTLLDLSHPKLRQVVHTDFSDFTAITDDLAGVDACFWALGVSSSTVSAQDYERITYDYTMAAARTLATINPDLTFVYVSGGGTDSTERGRSRWARVKGRTENAIIKIFRNGYALRPGFVEPLHGKQSKTTAYRIFVRALPAIALIARLLRLTPVLMTSTTQMGQVALHLARAGYSRHVLENRDIVTIDALRR</sequence>
<accession>A0ABQ3XJH0</accession>
<reference evidence="1 2" key="1">
    <citation type="submission" date="2021-01" db="EMBL/GenBank/DDBJ databases">
        <title>Whole genome shotgun sequence of Actinoplanes couchii NBRC 106145.</title>
        <authorList>
            <person name="Komaki H."/>
            <person name="Tamura T."/>
        </authorList>
    </citation>
    <scope>NUCLEOTIDE SEQUENCE [LARGE SCALE GENOMIC DNA]</scope>
    <source>
        <strain evidence="1 2">NBRC 106145</strain>
    </source>
</reference>
<name>A0ABQ3XJH0_9ACTN</name>
<gene>
    <name evidence="1" type="ORF">Aco03nite_070290</name>
</gene>
<protein>
    <submittedName>
        <fullName evidence="1">Epimerase</fullName>
    </submittedName>
</protein>
<dbReference type="SUPFAM" id="SSF51735">
    <property type="entry name" value="NAD(P)-binding Rossmann-fold domains"/>
    <property type="match status" value="1"/>
</dbReference>
<dbReference type="Proteomes" id="UP000612282">
    <property type="component" value="Unassembled WGS sequence"/>
</dbReference>
<evidence type="ECO:0000313" key="1">
    <source>
        <dbReference type="EMBL" id="GID58625.1"/>
    </source>
</evidence>
<comment type="caution">
    <text evidence="1">The sequence shown here is derived from an EMBL/GenBank/DDBJ whole genome shotgun (WGS) entry which is preliminary data.</text>
</comment>